<dbReference type="GO" id="GO:0016020">
    <property type="term" value="C:membrane"/>
    <property type="evidence" value="ECO:0007669"/>
    <property type="project" value="UniProtKB-SubCell"/>
</dbReference>
<protein>
    <submittedName>
        <fullName evidence="8">EamA-like transporter family protein</fullName>
    </submittedName>
</protein>
<reference evidence="8" key="1">
    <citation type="submission" date="2019-02" db="EMBL/GenBank/DDBJ databases">
        <authorList>
            <person name="Gruber-Vodicka R. H."/>
            <person name="Seah K. B. B."/>
        </authorList>
    </citation>
    <scope>NUCLEOTIDE SEQUENCE</scope>
    <source>
        <strain evidence="8">BECK_BZ197</strain>
        <strain evidence="10">BECK_BZ198</strain>
        <strain evidence="9">BECK_BZ199</strain>
    </source>
</reference>
<feature type="transmembrane region" description="Helical" evidence="6">
    <location>
        <begin position="189"/>
        <end position="210"/>
    </location>
</feature>
<evidence type="ECO:0000259" key="7">
    <source>
        <dbReference type="Pfam" id="PF00892"/>
    </source>
</evidence>
<dbReference type="EMBL" id="CAADGH010000100">
    <property type="protein sequence ID" value="VFK77112.1"/>
    <property type="molecule type" value="Genomic_DNA"/>
</dbReference>
<comment type="subcellular location">
    <subcellularLocation>
        <location evidence="1">Membrane</location>
        <topology evidence="1">Multi-pass membrane protein</topology>
    </subcellularLocation>
</comment>
<feature type="domain" description="EamA" evidence="7">
    <location>
        <begin position="126"/>
        <end position="236"/>
    </location>
</feature>
<feature type="transmembrane region" description="Helical" evidence="6">
    <location>
        <begin position="222"/>
        <end position="247"/>
    </location>
</feature>
<evidence type="ECO:0000256" key="5">
    <source>
        <dbReference type="ARBA" id="ARBA00023136"/>
    </source>
</evidence>
<dbReference type="PANTHER" id="PTHR32322">
    <property type="entry name" value="INNER MEMBRANE TRANSPORTER"/>
    <property type="match status" value="1"/>
</dbReference>
<feature type="transmembrane region" description="Helical" evidence="6">
    <location>
        <begin position="97"/>
        <end position="117"/>
    </location>
</feature>
<feature type="transmembrane region" description="Helical" evidence="6">
    <location>
        <begin position="6"/>
        <end position="27"/>
    </location>
</feature>
<comment type="similarity">
    <text evidence="2">Belongs to the EamA transporter family.</text>
</comment>
<evidence type="ECO:0000256" key="6">
    <source>
        <dbReference type="SAM" id="Phobius"/>
    </source>
</evidence>
<feature type="transmembrane region" description="Helical" evidence="6">
    <location>
        <begin position="123"/>
        <end position="142"/>
    </location>
</feature>
<gene>
    <name evidence="8" type="ORF">BECKMB1821G_GA0114241_105922</name>
    <name evidence="10" type="ORF">BECKMB1821H_GA0114242_110011</name>
    <name evidence="9" type="ORF">BECKMB1821I_GA0114274_110311</name>
</gene>
<dbReference type="EMBL" id="CAADFO010000059">
    <property type="protein sequence ID" value="VFK30139.1"/>
    <property type="molecule type" value="Genomic_DNA"/>
</dbReference>
<feature type="transmembrane region" description="Helical" evidence="6">
    <location>
        <begin position="66"/>
        <end position="85"/>
    </location>
</feature>
<dbReference type="InterPro" id="IPR037185">
    <property type="entry name" value="EmrE-like"/>
</dbReference>
<dbReference type="InterPro" id="IPR000620">
    <property type="entry name" value="EamA_dom"/>
</dbReference>
<dbReference type="AlphaFoldDB" id="A0A450XLN2"/>
<sequence length="250" mass="26924">MEAPPIAFAGSRTIFAGLLLLAISSVIHKHATISLTDYINVIIVAILMIAIFTGFTYWGIQYVSASLAALVSQGFSPISLLLFSVMYKEESLTCAKVFSISVGLGGISVLFLPNIVITNDLTQVVGLLAIVIGIASFSFGSIISRALGYPTVTLAAHLNIIGGIILLMLSAIFEKPELSDIGYIKSEVMAAWFFLLFAGTLGFVIHTYLIKVWKASEVSTQAFITPIIAMSLDFFCLIMCCISHKLLGRD</sequence>
<proteinExistence type="inferred from homology"/>
<dbReference type="PANTHER" id="PTHR32322:SF2">
    <property type="entry name" value="EAMA DOMAIN-CONTAINING PROTEIN"/>
    <property type="match status" value="1"/>
</dbReference>
<evidence type="ECO:0000256" key="1">
    <source>
        <dbReference type="ARBA" id="ARBA00004141"/>
    </source>
</evidence>
<accession>A0A450XLN2</accession>
<evidence type="ECO:0000256" key="4">
    <source>
        <dbReference type="ARBA" id="ARBA00022989"/>
    </source>
</evidence>
<keyword evidence="3 6" id="KW-0812">Transmembrane</keyword>
<keyword evidence="4 6" id="KW-1133">Transmembrane helix</keyword>
<evidence type="ECO:0000313" key="10">
    <source>
        <dbReference type="EMBL" id="VFK77112.1"/>
    </source>
</evidence>
<feature type="transmembrane region" description="Helical" evidence="6">
    <location>
        <begin position="39"/>
        <end position="60"/>
    </location>
</feature>
<dbReference type="EMBL" id="CAADFQ010000103">
    <property type="protein sequence ID" value="VFK35180.1"/>
    <property type="molecule type" value="Genomic_DNA"/>
</dbReference>
<organism evidence="8">
    <name type="scientific">Candidatus Kentrum sp. MB</name>
    <dbReference type="NCBI Taxonomy" id="2138164"/>
    <lineage>
        <taxon>Bacteria</taxon>
        <taxon>Pseudomonadati</taxon>
        <taxon>Pseudomonadota</taxon>
        <taxon>Gammaproteobacteria</taxon>
        <taxon>Candidatus Kentrum</taxon>
    </lineage>
</organism>
<evidence type="ECO:0000256" key="2">
    <source>
        <dbReference type="ARBA" id="ARBA00007362"/>
    </source>
</evidence>
<feature type="transmembrane region" description="Helical" evidence="6">
    <location>
        <begin position="154"/>
        <end position="173"/>
    </location>
</feature>
<name>A0A450XLN2_9GAMM</name>
<feature type="domain" description="EamA" evidence="7">
    <location>
        <begin position="3"/>
        <end position="111"/>
    </location>
</feature>
<keyword evidence="5 6" id="KW-0472">Membrane</keyword>
<evidence type="ECO:0000313" key="9">
    <source>
        <dbReference type="EMBL" id="VFK35180.1"/>
    </source>
</evidence>
<evidence type="ECO:0000256" key="3">
    <source>
        <dbReference type="ARBA" id="ARBA00022692"/>
    </source>
</evidence>
<dbReference type="InterPro" id="IPR050638">
    <property type="entry name" value="AA-Vitamin_Transporters"/>
</dbReference>
<evidence type="ECO:0000313" key="8">
    <source>
        <dbReference type="EMBL" id="VFK30139.1"/>
    </source>
</evidence>
<dbReference type="Pfam" id="PF00892">
    <property type="entry name" value="EamA"/>
    <property type="match status" value="2"/>
</dbReference>
<dbReference type="SUPFAM" id="SSF103481">
    <property type="entry name" value="Multidrug resistance efflux transporter EmrE"/>
    <property type="match status" value="1"/>
</dbReference>